<feature type="domain" description="Fibronectin type-III" evidence="3">
    <location>
        <begin position="1152"/>
        <end position="1247"/>
    </location>
</feature>
<feature type="domain" description="Fibronectin type-III" evidence="3">
    <location>
        <begin position="1058"/>
        <end position="1149"/>
    </location>
</feature>
<keyword evidence="2" id="KW-0472">Membrane</keyword>
<organism evidence="4 5">
    <name type="scientific">Pinctada imbricata</name>
    <name type="common">Atlantic pearl-oyster</name>
    <name type="synonym">Pinctada martensii</name>
    <dbReference type="NCBI Taxonomy" id="66713"/>
    <lineage>
        <taxon>Eukaryota</taxon>
        <taxon>Metazoa</taxon>
        <taxon>Spiralia</taxon>
        <taxon>Lophotrochozoa</taxon>
        <taxon>Mollusca</taxon>
        <taxon>Bivalvia</taxon>
        <taxon>Autobranchia</taxon>
        <taxon>Pteriomorphia</taxon>
        <taxon>Pterioida</taxon>
        <taxon>Pterioidea</taxon>
        <taxon>Pteriidae</taxon>
        <taxon>Pinctada</taxon>
    </lineage>
</organism>
<keyword evidence="2" id="KW-0812">Transmembrane</keyword>
<feature type="compositionally biased region" description="Low complexity" evidence="1">
    <location>
        <begin position="63"/>
        <end position="72"/>
    </location>
</feature>
<feature type="domain" description="Fibronectin type-III" evidence="3">
    <location>
        <begin position="778"/>
        <end position="873"/>
    </location>
</feature>
<feature type="compositionally biased region" description="Polar residues" evidence="1">
    <location>
        <begin position="38"/>
        <end position="59"/>
    </location>
</feature>
<dbReference type="PROSITE" id="PS50853">
    <property type="entry name" value="FN3"/>
    <property type="match status" value="9"/>
</dbReference>
<feature type="region of interest" description="Disordered" evidence="1">
    <location>
        <begin position="1"/>
        <end position="160"/>
    </location>
</feature>
<proteinExistence type="predicted"/>
<accession>A0AA88Y9B2</accession>
<feature type="compositionally biased region" description="Basic and acidic residues" evidence="1">
    <location>
        <begin position="318"/>
        <end position="336"/>
    </location>
</feature>
<keyword evidence="2" id="KW-1133">Transmembrane helix</keyword>
<dbReference type="InterPro" id="IPR013783">
    <property type="entry name" value="Ig-like_fold"/>
</dbReference>
<feature type="domain" description="Fibronectin type-III" evidence="3">
    <location>
        <begin position="588"/>
        <end position="682"/>
    </location>
</feature>
<feature type="domain" description="Fibronectin type-III" evidence="3">
    <location>
        <begin position="970"/>
        <end position="1057"/>
    </location>
</feature>
<evidence type="ECO:0000313" key="5">
    <source>
        <dbReference type="Proteomes" id="UP001186944"/>
    </source>
</evidence>
<feature type="domain" description="Fibronectin type-III" evidence="3">
    <location>
        <begin position="686"/>
        <end position="777"/>
    </location>
</feature>
<dbReference type="SUPFAM" id="SSF49265">
    <property type="entry name" value="Fibronectin type III"/>
    <property type="match status" value="5"/>
</dbReference>
<feature type="domain" description="Fibronectin type-III" evidence="3">
    <location>
        <begin position="493"/>
        <end position="584"/>
    </location>
</feature>
<evidence type="ECO:0000313" key="4">
    <source>
        <dbReference type="EMBL" id="KAK3095390.1"/>
    </source>
</evidence>
<feature type="domain" description="Fibronectin type-III" evidence="3">
    <location>
        <begin position="390"/>
        <end position="489"/>
    </location>
</feature>
<dbReference type="InterPro" id="IPR036116">
    <property type="entry name" value="FN3_sf"/>
</dbReference>
<sequence>MERIEDGPMMEKDKAPEGNLDANCNQNANTERLLCSEVQENGHVSPTQNGLECSENGQNDVGAAAASTSPVLTSPPPPSSPQPLQPDTVSSTSNHHNNHYQHSNSNHQHNHQGHSPNRYSPSDSGSPPSSTQHVPQLSPRGCSPQNGGSLPNSQSPPNQQHVVHVHVQPGETFSVRVGDQIQHIQGPATVRMVSNNGPPLPMPMQVPPGHMVQQIVDEHGILTHVILSPQIPGMPVGGQPMTGGPNNSAPQYYPSYGPHYPTHPYPSSHHHAHHGASPHVHTGAPTHPHGTPPPANCNSHPSGPVHPGPSQPNSMEGRASRQREKMRRKLQEKDYYPNRQPPRHANGKQKGMNGDVPPNDTGQAELEEERKILQTQLSNMPEPVVSVGHYRLNYKTVSEVEARSALIQLAQPDYDQNEFDIDPQDFRYTLLLSDKGKEGKYKLVYTGDATEITLKDLKPATDYHLRVYTSLDDLKGNTTDAVKFTTTSCEPDPPPPPKLSSKTKTSITLKWNTACENGSKVSTYALECDKGTGAGFEEVYNGNNRQHRIAKLNASTKYTFRLAAINSNGKSQYSQAASFYTSGSVPSQPDPPMLSEAFINALTISWIKRPNEDSFLLQMEDDLTRLFFPQGHGFIPIYNGSNLSYKVKSLRRNTEYKFRLAAINDEGQSKMSDIVQYRTKPDRPCPPPKPQIKGKIHANSFRVVWEPPKDDGGSEINKYIVELDDSRGYETLYEGTEREHVCDHLVPGKMYLVRVACCNAGGRSEFSEPCGATTQAVIPGQCHAPKLQGKPKATSLHLRWGYPDYDGGAPVSEFAAQMITPDNTSREVYKGHDLDCIVAGLSPGRPYLFQVRAFNRVGGGPWSDPLEVVSGAGVPDPPKSPVVTCRSPQSAIVCWEAPVNNGATITDYKLEWQHKSDVTDFSQLYYGPQLSHEVKGLTPATLYSFRVQAINSAGAGPYSSVGTCVTPPSSPASIVSIRHSSTATTITLTWKEPNCNGSDIIAYNLDLGDKQFNISAVTEYTIEDLQPETVYKVRIQAVNGIGVGPYSSPVRVTTRPLPPNPPRLECMAVSPNSLKLKWGDNKNLDMVTYTLEMEREDENYQVIYQGSAHTFKVNKLAELTNYDFRLYASNAAGDGPYSDMYTFTTTMAPPPALKAPKVSEVSFHSCYVDWQSCRPMGSDSIEYVLQLQSREHEYTEVYRGRDTSHQIRTLQPKSEYQVRVCAIRICENGSQIVGAFSPSCSFSSQSSQPLTSAVETKSSSDTEVAEPKQLTDQQWAMIILFGFVLLAVLIAFVAQQILAYTSSHSARHDSKL</sequence>
<feature type="compositionally biased region" description="Basic and acidic residues" evidence="1">
    <location>
        <begin position="1"/>
        <end position="16"/>
    </location>
</feature>
<dbReference type="PRINTS" id="PR00014">
    <property type="entry name" value="FNTYPEIII"/>
</dbReference>
<keyword evidence="5" id="KW-1185">Reference proteome</keyword>
<reference evidence="4" key="1">
    <citation type="submission" date="2019-08" db="EMBL/GenBank/DDBJ databases">
        <title>The improved chromosome-level genome for the pearl oyster Pinctada fucata martensii using PacBio sequencing and Hi-C.</title>
        <authorList>
            <person name="Zheng Z."/>
        </authorList>
    </citation>
    <scope>NUCLEOTIDE SEQUENCE</scope>
    <source>
        <strain evidence="4">ZZ-2019</strain>
        <tissue evidence="4">Adductor muscle</tissue>
    </source>
</reference>
<feature type="compositionally biased region" description="Polar residues" evidence="1">
    <location>
        <begin position="143"/>
        <end position="158"/>
    </location>
</feature>
<dbReference type="EMBL" id="VSWD01000008">
    <property type="protein sequence ID" value="KAK3095390.1"/>
    <property type="molecule type" value="Genomic_DNA"/>
</dbReference>
<dbReference type="Proteomes" id="UP001186944">
    <property type="component" value="Unassembled WGS sequence"/>
</dbReference>
<evidence type="ECO:0000256" key="1">
    <source>
        <dbReference type="SAM" id="MobiDB-lite"/>
    </source>
</evidence>
<feature type="transmembrane region" description="Helical" evidence="2">
    <location>
        <begin position="1275"/>
        <end position="1294"/>
    </location>
</feature>
<feature type="compositionally biased region" description="Low complexity" evidence="1">
    <location>
        <begin position="90"/>
        <end position="107"/>
    </location>
</feature>
<dbReference type="Gene3D" id="2.60.40.10">
    <property type="entry name" value="Immunoglobulins"/>
    <property type="match status" value="9"/>
</dbReference>
<feature type="domain" description="Fibronectin type-III" evidence="3">
    <location>
        <begin position="877"/>
        <end position="969"/>
    </location>
</feature>
<dbReference type="InterPro" id="IPR003961">
    <property type="entry name" value="FN3_dom"/>
</dbReference>
<feature type="compositionally biased region" description="Low complexity" evidence="1">
    <location>
        <begin position="252"/>
        <end position="267"/>
    </location>
</feature>
<evidence type="ECO:0000256" key="2">
    <source>
        <dbReference type="SAM" id="Phobius"/>
    </source>
</evidence>
<evidence type="ECO:0000259" key="3">
    <source>
        <dbReference type="PROSITE" id="PS50853"/>
    </source>
</evidence>
<dbReference type="SMART" id="SM00060">
    <property type="entry name" value="FN3"/>
    <property type="match status" value="8"/>
</dbReference>
<feature type="compositionally biased region" description="Low complexity" evidence="1">
    <location>
        <begin position="277"/>
        <end position="289"/>
    </location>
</feature>
<dbReference type="PANTHER" id="PTHR24099:SF11">
    <property type="entry name" value="FIBRONECTIN TYPE III DOMAIN-CONTAINING 3BA-RELATED"/>
    <property type="match status" value="1"/>
</dbReference>
<gene>
    <name evidence="4" type="ORF">FSP39_014126</name>
</gene>
<protein>
    <recommendedName>
        <fullName evidence="3">Fibronectin type-III domain-containing protein</fullName>
    </recommendedName>
</protein>
<dbReference type="InterPro" id="IPR050617">
    <property type="entry name" value="E3_ligase_FN3/SPRY"/>
</dbReference>
<feature type="compositionally biased region" description="Low complexity" evidence="1">
    <location>
        <begin position="120"/>
        <end position="130"/>
    </location>
</feature>
<comment type="caution">
    <text evidence="4">The sequence shown here is derived from an EMBL/GenBank/DDBJ whole genome shotgun (WGS) entry which is preliminary data.</text>
</comment>
<dbReference type="CDD" id="cd00063">
    <property type="entry name" value="FN3"/>
    <property type="match status" value="9"/>
</dbReference>
<feature type="region of interest" description="Disordered" evidence="1">
    <location>
        <begin position="237"/>
        <end position="362"/>
    </location>
</feature>
<feature type="compositionally biased region" description="Pro residues" evidence="1">
    <location>
        <begin position="73"/>
        <end position="84"/>
    </location>
</feature>
<dbReference type="PANTHER" id="PTHR24099">
    <property type="entry name" value="E3 UBIQUITIN-PROTEIN LIGASE TRIM36-RELATED"/>
    <property type="match status" value="1"/>
</dbReference>
<name>A0AA88Y9B2_PINIB</name>
<dbReference type="FunFam" id="2.60.40.10:FF:000373">
    <property type="entry name" value="fibronectin type-III domain-containing protein 3A isoform X1"/>
    <property type="match status" value="1"/>
</dbReference>
<dbReference type="Pfam" id="PF00041">
    <property type="entry name" value="fn3"/>
    <property type="match status" value="6"/>
</dbReference>